<reference evidence="2 3" key="1">
    <citation type="submission" date="2020-08" db="EMBL/GenBank/DDBJ databases">
        <title>Genomic Encyclopedia of Type Strains, Phase IV (KMG-IV): sequencing the most valuable type-strain genomes for metagenomic binning, comparative biology and taxonomic classification.</title>
        <authorList>
            <person name="Goeker M."/>
        </authorList>
    </citation>
    <scope>NUCLEOTIDE SEQUENCE [LARGE SCALE GENOMIC DNA]</scope>
    <source>
        <strain evidence="2 3">DSM 21769</strain>
    </source>
</reference>
<evidence type="ECO:0000313" key="3">
    <source>
        <dbReference type="Proteomes" id="UP000568839"/>
    </source>
</evidence>
<dbReference type="InterPro" id="IPR011042">
    <property type="entry name" value="6-blade_b-propeller_TolB-like"/>
</dbReference>
<gene>
    <name evidence="2" type="ORF">HNR44_001521</name>
</gene>
<evidence type="ECO:0000256" key="1">
    <source>
        <dbReference type="SAM" id="MobiDB-lite"/>
    </source>
</evidence>
<proteinExistence type="predicted"/>
<comment type="caution">
    <text evidence="2">The sequence shown here is derived from an EMBL/GenBank/DDBJ whole genome shotgun (WGS) entry which is preliminary data.</text>
</comment>
<dbReference type="AlphaFoldDB" id="A0A841PYS2"/>
<name>A0A841PYS2_9BACL</name>
<evidence type="ECO:0008006" key="4">
    <source>
        <dbReference type="Google" id="ProtNLM"/>
    </source>
</evidence>
<protein>
    <recommendedName>
        <fullName evidence="4">DUF4394 domain-containing protein</fullName>
    </recommendedName>
</protein>
<dbReference type="Proteomes" id="UP000568839">
    <property type="component" value="Unassembled WGS sequence"/>
</dbReference>
<organism evidence="2 3">
    <name type="scientific">Geomicrobium halophilum</name>
    <dbReference type="NCBI Taxonomy" id="549000"/>
    <lineage>
        <taxon>Bacteria</taxon>
        <taxon>Bacillati</taxon>
        <taxon>Bacillota</taxon>
        <taxon>Bacilli</taxon>
        <taxon>Bacillales</taxon>
        <taxon>Geomicrobium</taxon>
    </lineage>
</organism>
<keyword evidence="3" id="KW-1185">Reference proteome</keyword>
<dbReference type="RefSeq" id="WP_246407028.1">
    <property type="nucleotide sequence ID" value="NZ_JACHHJ010000001.1"/>
</dbReference>
<sequence>MAGITGAHKAKGMESPVFESGDDTWAPSGAAFAGESDFYVGGLAGEELMRFDVETDDMDVVLETDDDNLYVLTNNTDGRGNPEDLDDMLLILPVE</sequence>
<dbReference type="EMBL" id="JACHHJ010000001">
    <property type="protein sequence ID" value="MBB6449572.1"/>
    <property type="molecule type" value="Genomic_DNA"/>
</dbReference>
<feature type="region of interest" description="Disordered" evidence="1">
    <location>
        <begin position="1"/>
        <end position="22"/>
    </location>
</feature>
<evidence type="ECO:0000313" key="2">
    <source>
        <dbReference type="EMBL" id="MBB6449572.1"/>
    </source>
</evidence>
<accession>A0A841PYS2</accession>
<dbReference type="Gene3D" id="2.120.10.30">
    <property type="entry name" value="TolB, C-terminal domain"/>
    <property type="match status" value="1"/>
</dbReference>